<dbReference type="InterPro" id="IPR011049">
    <property type="entry name" value="Serralysin-like_metalloprot_C"/>
</dbReference>
<dbReference type="PRINTS" id="PR00313">
    <property type="entry name" value="CABNDNGRPT"/>
</dbReference>
<proteinExistence type="predicted"/>
<dbReference type="AlphaFoldDB" id="A0A7Z0ZVB9"/>
<gene>
    <name evidence="3" type="ORF">HX900_29770</name>
</gene>
<evidence type="ECO:0000256" key="2">
    <source>
        <dbReference type="ARBA" id="ARBA00022525"/>
    </source>
</evidence>
<organism evidence="3 4">
    <name type="scientific">Rhizobium changzhiense</name>
    <dbReference type="NCBI Taxonomy" id="2692317"/>
    <lineage>
        <taxon>Bacteria</taxon>
        <taxon>Pseudomonadati</taxon>
        <taxon>Pseudomonadota</taxon>
        <taxon>Alphaproteobacteria</taxon>
        <taxon>Hyphomicrobiales</taxon>
        <taxon>Rhizobiaceae</taxon>
        <taxon>Rhizobium/Agrobacterium group</taxon>
        <taxon>Rhizobium</taxon>
    </lineage>
</organism>
<comment type="caution">
    <text evidence="3">The sequence shown here is derived from an EMBL/GenBank/DDBJ whole genome shotgun (WGS) entry which is preliminary data.</text>
</comment>
<dbReference type="PANTHER" id="PTHR38340">
    <property type="entry name" value="S-LAYER PROTEIN"/>
    <property type="match status" value="1"/>
</dbReference>
<evidence type="ECO:0000256" key="1">
    <source>
        <dbReference type="ARBA" id="ARBA00004613"/>
    </source>
</evidence>
<dbReference type="GO" id="GO:0005509">
    <property type="term" value="F:calcium ion binding"/>
    <property type="evidence" value="ECO:0007669"/>
    <property type="project" value="InterPro"/>
</dbReference>
<evidence type="ECO:0000313" key="4">
    <source>
        <dbReference type="Proteomes" id="UP000532162"/>
    </source>
</evidence>
<name>A0A7Z0ZVB9_9HYPH</name>
<dbReference type="Pfam" id="PF00353">
    <property type="entry name" value="HemolysinCabind"/>
    <property type="match status" value="4"/>
</dbReference>
<dbReference type="EMBL" id="JACCPJ010000012">
    <property type="protein sequence ID" value="NZD65272.1"/>
    <property type="molecule type" value="Genomic_DNA"/>
</dbReference>
<dbReference type="RefSeq" id="WP_180696797.1">
    <property type="nucleotide sequence ID" value="NZ_JACCPJ010000012.1"/>
</dbReference>
<dbReference type="SUPFAM" id="SSF51120">
    <property type="entry name" value="beta-Roll"/>
    <property type="match status" value="1"/>
</dbReference>
<dbReference type="InterPro" id="IPR001343">
    <property type="entry name" value="Hemolysn_Ca-bd"/>
</dbReference>
<keyword evidence="2" id="KW-0964">Secreted</keyword>
<accession>A0A7Z0ZVB9</accession>
<evidence type="ECO:0000313" key="3">
    <source>
        <dbReference type="EMBL" id="NZD65272.1"/>
    </source>
</evidence>
<dbReference type="Proteomes" id="UP000532162">
    <property type="component" value="Unassembled WGS sequence"/>
</dbReference>
<dbReference type="GO" id="GO:0005576">
    <property type="term" value="C:extracellular region"/>
    <property type="evidence" value="ECO:0007669"/>
    <property type="project" value="UniProtKB-SubCell"/>
</dbReference>
<dbReference type="InterPro" id="IPR050557">
    <property type="entry name" value="RTX_toxin/Mannuronan_C5-epim"/>
</dbReference>
<protein>
    <submittedName>
        <fullName evidence="3">Calcium-binding protein</fullName>
    </submittedName>
</protein>
<reference evidence="3 4" key="1">
    <citation type="submission" date="2020-07" db="EMBL/GenBank/DDBJ databases">
        <authorList>
            <person name="Sun Q."/>
        </authorList>
    </citation>
    <scope>NUCLEOTIDE SEQUENCE [LARGE SCALE GENOMIC DNA]</scope>
    <source>
        <strain evidence="3 4">WYCCWR 11290</strain>
    </source>
</reference>
<dbReference type="Gene3D" id="2.160.20.160">
    <property type="match status" value="1"/>
</dbReference>
<comment type="subcellular location">
    <subcellularLocation>
        <location evidence="1">Secreted</location>
    </subcellularLocation>
</comment>
<sequence>MVSVSSPAASGNSTALTLLKGSSQSAAAATKQSAASQILSSISGNLDPLKQAEGQITRILLENGGQFIIGGAFSDITGTDNDDVIRAGPGGGVNGGAGDDIISGSFLMDISGGTGNDQISVSTDSTIDGGGGNDAISVGNRNTVAGGAGDDTISAGGNNTIDAGAGNDTINAAFENTVIGGVGNDTIGAAHRNSLDAGAGDDTISAGIGNTITGGTGNDKITISGLQAESYGNGSSGSTVKFEVGDGQDSISLIQSSSTVELGEGFTAENTKVTITGNKATISFGGNDNDGISVDFFFGSALTLSFADGNTLEVKPGETPMPSFVSSYGQV</sequence>
<dbReference type="PANTHER" id="PTHR38340:SF1">
    <property type="entry name" value="S-LAYER PROTEIN"/>
    <property type="match status" value="1"/>
</dbReference>